<name>A0A0D3HIW3_9ORYZ</name>
<sequence length="346" mass="37258">MARGLAVMSVLLFVLATTTKADMEGRSRPNALGNSSAPTHLHFYFHDKVTSPSPSAVRVVNPPNNISLTFLGMVVVMDDPLTERPDPASKPVGRAQGMYAINIVLTAGSYNGSVVIVLGSNHISDIIREMPILGGTGHFRFARGYAQARTYFLDPNGLDAIVEYNEIVVMSVLLFVLAATTKADTQSGYGPRCSSLCNSSAPTHIHFYFHDKITGPSPSAVQVVSPPNKTSPTSFGTVYVMDDPLTEGPDPRSKPVGRAQGMYLSSDQVRIGFLQAMNIVLTAGLYNGSVITVLGSNHISDSIREMPVVGGTSAFRFARGYAQARTYFLDSNGLDAIVEYNVYVFH</sequence>
<accession>A0A0D3HIW3</accession>
<dbReference type="Pfam" id="PF03018">
    <property type="entry name" value="Dirigent"/>
    <property type="match status" value="2"/>
</dbReference>
<reference evidence="5" key="2">
    <citation type="submission" date="2015-03" db="UniProtKB">
        <authorList>
            <consortium name="EnsemblPlants"/>
        </authorList>
    </citation>
    <scope>IDENTIFICATION</scope>
</reference>
<dbReference type="STRING" id="65489.A0A0D3HIW3"/>
<evidence type="ECO:0000313" key="5">
    <source>
        <dbReference type="EnsemblPlants" id="OBART11G04860.1"/>
    </source>
</evidence>
<dbReference type="AlphaFoldDB" id="A0A0D3HIW3"/>
<comment type="subcellular location">
    <subcellularLocation>
        <location evidence="4">Secreted</location>
        <location evidence="4">Extracellular space</location>
        <location evidence="4">Apoplast</location>
    </subcellularLocation>
</comment>
<organism evidence="5">
    <name type="scientific">Oryza barthii</name>
    <dbReference type="NCBI Taxonomy" id="65489"/>
    <lineage>
        <taxon>Eukaryota</taxon>
        <taxon>Viridiplantae</taxon>
        <taxon>Streptophyta</taxon>
        <taxon>Embryophyta</taxon>
        <taxon>Tracheophyta</taxon>
        <taxon>Spermatophyta</taxon>
        <taxon>Magnoliopsida</taxon>
        <taxon>Liliopsida</taxon>
        <taxon>Poales</taxon>
        <taxon>Poaceae</taxon>
        <taxon>BOP clade</taxon>
        <taxon>Oryzoideae</taxon>
        <taxon>Oryzeae</taxon>
        <taxon>Oryzinae</taxon>
        <taxon>Oryza</taxon>
    </lineage>
</organism>
<evidence type="ECO:0000256" key="4">
    <source>
        <dbReference type="RuleBase" id="RU363099"/>
    </source>
</evidence>
<dbReference type="GO" id="GO:0048046">
    <property type="term" value="C:apoplast"/>
    <property type="evidence" value="ECO:0007669"/>
    <property type="project" value="UniProtKB-SubCell"/>
</dbReference>
<dbReference type="PaxDb" id="65489-OBART11G04860.1"/>
<comment type="subunit">
    <text evidence="2 4">Homodimer.</text>
</comment>
<evidence type="ECO:0000256" key="2">
    <source>
        <dbReference type="ARBA" id="ARBA00011738"/>
    </source>
</evidence>
<dbReference type="Gene3D" id="2.40.480.10">
    <property type="entry name" value="Allene oxide cyclase-like"/>
    <property type="match status" value="2"/>
</dbReference>
<evidence type="ECO:0000256" key="1">
    <source>
        <dbReference type="ARBA" id="ARBA00010746"/>
    </source>
</evidence>
<evidence type="ECO:0000313" key="6">
    <source>
        <dbReference type="Proteomes" id="UP000026960"/>
    </source>
</evidence>
<keyword evidence="4" id="KW-0052">Apoplast</keyword>
<protein>
    <recommendedName>
        <fullName evidence="4">Dirigent protein</fullName>
    </recommendedName>
</protein>
<evidence type="ECO:0000256" key="3">
    <source>
        <dbReference type="ARBA" id="ARBA00022525"/>
    </source>
</evidence>
<keyword evidence="3 4" id="KW-0964">Secreted</keyword>
<dbReference type="Proteomes" id="UP000026960">
    <property type="component" value="Chromosome 11"/>
</dbReference>
<dbReference type="Gramene" id="OBART11G04860.1">
    <property type="protein sequence ID" value="OBART11G04860.1"/>
    <property type="gene ID" value="OBART11G04860"/>
</dbReference>
<keyword evidence="6" id="KW-1185">Reference proteome</keyword>
<dbReference type="InterPro" id="IPR044859">
    <property type="entry name" value="Allene_oxi_cyc_Dirigent"/>
</dbReference>
<comment type="similarity">
    <text evidence="1 4">Belongs to the plant dirigent protein family.</text>
</comment>
<feature type="chain" id="PRO_5008190722" description="Dirigent protein" evidence="4">
    <location>
        <begin position="22"/>
        <end position="346"/>
    </location>
</feature>
<dbReference type="eggNOG" id="ENOG502RXST">
    <property type="taxonomic scope" value="Eukaryota"/>
</dbReference>
<dbReference type="GO" id="GO:0009699">
    <property type="term" value="P:phenylpropanoid biosynthetic process"/>
    <property type="evidence" value="ECO:0007669"/>
    <property type="project" value="UniProtKB-ARBA"/>
</dbReference>
<dbReference type="EnsemblPlants" id="OBART11G04860.1">
    <property type="protein sequence ID" value="OBART11G04860.1"/>
    <property type="gene ID" value="OBART11G04860"/>
</dbReference>
<keyword evidence="4" id="KW-0732">Signal</keyword>
<dbReference type="PANTHER" id="PTHR21495">
    <property type="entry name" value="NUCLEOPORIN-RELATED"/>
    <property type="match status" value="1"/>
</dbReference>
<proteinExistence type="inferred from homology"/>
<dbReference type="InterPro" id="IPR004265">
    <property type="entry name" value="Dirigent"/>
</dbReference>
<dbReference type="HOGENOM" id="CLU_770259_0_0_1"/>
<comment type="function">
    <text evidence="4">Dirigent proteins impart stereoselectivity on the phenoxy radical-coupling reaction, yielding optically active lignans from two molecules of coniferyl alcohol in the biosynthesis of lignans, flavonolignans, and alkaloids and thus plays a central role in plant secondary metabolism.</text>
</comment>
<feature type="signal peptide" evidence="4">
    <location>
        <begin position="1"/>
        <end position="21"/>
    </location>
</feature>
<reference evidence="5" key="1">
    <citation type="journal article" date="2009" name="Rice">
        <title>De Novo Next Generation Sequencing of Plant Genomes.</title>
        <authorList>
            <person name="Rounsley S."/>
            <person name="Marri P.R."/>
            <person name="Yu Y."/>
            <person name="He R."/>
            <person name="Sisneros N."/>
            <person name="Goicoechea J.L."/>
            <person name="Lee S.J."/>
            <person name="Angelova A."/>
            <person name="Kudrna D."/>
            <person name="Luo M."/>
            <person name="Affourtit J."/>
            <person name="Desany B."/>
            <person name="Knight J."/>
            <person name="Niazi F."/>
            <person name="Egholm M."/>
            <person name="Wing R.A."/>
        </authorList>
    </citation>
    <scope>NUCLEOTIDE SEQUENCE [LARGE SCALE GENOMIC DNA]</scope>
    <source>
        <strain evidence="5">cv. IRGC 105608</strain>
    </source>
</reference>